<feature type="compositionally biased region" description="Basic and acidic residues" evidence="2">
    <location>
        <begin position="151"/>
        <end position="173"/>
    </location>
</feature>
<dbReference type="Proteomes" id="UP001431783">
    <property type="component" value="Unassembled WGS sequence"/>
</dbReference>
<feature type="region of interest" description="Disordered" evidence="2">
    <location>
        <begin position="423"/>
        <end position="447"/>
    </location>
</feature>
<feature type="compositionally biased region" description="Polar residues" evidence="2">
    <location>
        <begin position="776"/>
        <end position="790"/>
    </location>
</feature>
<feature type="compositionally biased region" description="Polar residues" evidence="2">
    <location>
        <begin position="750"/>
        <end position="760"/>
    </location>
</feature>
<dbReference type="EMBL" id="JARQZJ010000122">
    <property type="protein sequence ID" value="KAK9889433.1"/>
    <property type="molecule type" value="Genomic_DNA"/>
</dbReference>
<proteinExistence type="predicted"/>
<feature type="region of interest" description="Disordered" evidence="2">
    <location>
        <begin position="741"/>
        <end position="808"/>
    </location>
</feature>
<comment type="caution">
    <text evidence="3">The sequence shown here is derived from an EMBL/GenBank/DDBJ whole genome shotgun (WGS) entry which is preliminary data.</text>
</comment>
<feature type="coiled-coil region" evidence="1">
    <location>
        <begin position="674"/>
        <end position="701"/>
    </location>
</feature>
<evidence type="ECO:0000313" key="3">
    <source>
        <dbReference type="EMBL" id="KAK9889433.1"/>
    </source>
</evidence>
<feature type="region of interest" description="Disordered" evidence="2">
    <location>
        <begin position="1"/>
        <end position="29"/>
    </location>
</feature>
<evidence type="ECO:0000256" key="2">
    <source>
        <dbReference type="SAM" id="MobiDB-lite"/>
    </source>
</evidence>
<feature type="compositionally biased region" description="Polar residues" evidence="2">
    <location>
        <begin position="123"/>
        <end position="134"/>
    </location>
</feature>
<feature type="region of interest" description="Disordered" evidence="2">
    <location>
        <begin position="270"/>
        <end position="303"/>
    </location>
</feature>
<accession>A0AAW1V2X2</accession>
<sequence>MGNIGSQSGHLKYKPTNTENLQWPHSFPRTQPRFQQDQLKVLPEKTPKIRLRHTENGEILQTGGTLTGRQIQSKFGENREIKKCGSEPHLHNLINSHQSDSFELDRDRKFRKKYRAPPPPNQGGKSNEISANNWENKKNTPPKPRLFKTKIQTERKRSVPDYHEKSDYFEVPHRSLQQETTPEKDTDSYPPPSHRISLPALNIPSWDFQGELKEATRRLRKIRTDENDEFFSTSENNLYEATKREKLKTLDHHINRRDLIKLKSTNVIKNDGIPPPPFIRSEASGKESSIEESPSKSKNEKKSEAPKQFYFGMSSQHQVSTSPKIEIEKINSKFKENSYSDSDSSSDIKHNGFDSDIDLQLKTIIPKKAQDLQRLSPITKWKQSSSAESVMHPVAPKEYKYSSEENEELPRIFSIFPVRSRSIDRSGDSGISGDGSPAVYEDSSDPVTGSKHKLLSTIPGWTPQQDLGDDSSFEEESLSVEDYNETFDTQSNQQHVFSLSLPREHYLPSFETLDQNPNETNFEKIRRSVSGILNTINRKEAESTPENEKGNWFLNKSCTTLNSSNIQTKYAQISDELDEFLSRNSKHNTGRVMYLPKPDKYIRPRRYEARNKQKNAKNERKYIQSENINQNKSISVPENLQDSPMLNERKTFKKKPKRFTFQSTIRQIERRRIAEKLSREAERKEQQRLRELEVMQKVEKEFQKKRAREKVNIKQQLSRYTYENSRSVSPSTITPMSEALHARSEPDGAVSSSPTSSLNQSDDKPEQTKFFKKNSMDNVNNNTEYKSCSEGSEDNRSKGIMQTQVLSEYRQPQREYRDYQLSKKHIPEGVDNQRQTTIHPKVTYKMPKSKGMSRSGSNNYRKDFACGIRAKAEASRSQQQVQTRSSPNKYYSQFGPLTRF</sequence>
<gene>
    <name evidence="3" type="ORF">WA026_004702</name>
</gene>
<feature type="compositionally biased region" description="Low complexity" evidence="2">
    <location>
        <begin position="875"/>
        <end position="886"/>
    </location>
</feature>
<name>A0AAW1V2X2_9CUCU</name>
<organism evidence="3 4">
    <name type="scientific">Henosepilachna vigintioctopunctata</name>
    <dbReference type="NCBI Taxonomy" id="420089"/>
    <lineage>
        <taxon>Eukaryota</taxon>
        <taxon>Metazoa</taxon>
        <taxon>Ecdysozoa</taxon>
        <taxon>Arthropoda</taxon>
        <taxon>Hexapoda</taxon>
        <taxon>Insecta</taxon>
        <taxon>Pterygota</taxon>
        <taxon>Neoptera</taxon>
        <taxon>Endopterygota</taxon>
        <taxon>Coleoptera</taxon>
        <taxon>Polyphaga</taxon>
        <taxon>Cucujiformia</taxon>
        <taxon>Coccinelloidea</taxon>
        <taxon>Coccinellidae</taxon>
        <taxon>Epilachninae</taxon>
        <taxon>Epilachnini</taxon>
        <taxon>Henosepilachna</taxon>
    </lineage>
</organism>
<feature type="region of interest" description="Disordered" evidence="2">
    <location>
        <begin position="871"/>
        <end position="900"/>
    </location>
</feature>
<keyword evidence="1" id="KW-0175">Coiled coil</keyword>
<feature type="compositionally biased region" description="Basic and acidic residues" evidence="2">
    <location>
        <begin position="283"/>
        <end position="303"/>
    </location>
</feature>
<dbReference type="AlphaFoldDB" id="A0AAW1V2X2"/>
<feature type="region of interest" description="Disordered" evidence="2">
    <location>
        <begin position="112"/>
        <end position="198"/>
    </location>
</feature>
<evidence type="ECO:0000256" key="1">
    <source>
        <dbReference type="SAM" id="Coils"/>
    </source>
</evidence>
<reference evidence="3 4" key="1">
    <citation type="submission" date="2023-03" db="EMBL/GenBank/DDBJ databases">
        <title>Genome insight into feeding habits of ladybird beetles.</title>
        <authorList>
            <person name="Li H.-S."/>
            <person name="Huang Y.-H."/>
            <person name="Pang H."/>
        </authorList>
    </citation>
    <scope>NUCLEOTIDE SEQUENCE [LARGE SCALE GENOMIC DNA]</scope>
    <source>
        <strain evidence="3">SYSU_2023b</strain>
        <tissue evidence="3">Whole body</tissue>
    </source>
</reference>
<protein>
    <submittedName>
        <fullName evidence="3">Uncharacterized protein</fullName>
    </submittedName>
</protein>
<evidence type="ECO:0000313" key="4">
    <source>
        <dbReference type="Proteomes" id="UP001431783"/>
    </source>
</evidence>
<keyword evidence="4" id="KW-1185">Reference proteome</keyword>